<dbReference type="PANTHER" id="PTHR11092:SF0">
    <property type="entry name" value="EPIMERASE FAMILY PROTEIN SDR39U1"/>
    <property type="match status" value="1"/>
</dbReference>
<dbReference type="NCBIfam" id="TIGR01777">
    <property type="entry name" value="yfcH"/>
    <property type="match status" value="1"/>
</dbReference>
<evidence type="ECO:0000256" key="1">
    <source>
        <dbReference type="ARBA" id="ARBA00009353"/>
    </source>
</evidence>
<dbReference type="SUPFAM" id="SSF51735">
    <property type="entry name" value="NAD(P)-binding Rossmann-fold domains"/>
    <property type="match status" value="1"/>
</dbReference>
<dbReference type="InterPro" id="IPR010099">
    <property type="entry name" value="SDR39U1"/>
</dbReference>
<dbReference type="InterPro" id="IPR036291">
    <property type="entry name" value="NAD(P)-bd_dom_sf"/>
</dbReference>
<protein>
    <submittedName>
        <fullName evidence="4">TIGR01777 family protein</fullName>
    </submittedName>
</protein>
<evidence type="ECO:0000259" key="2">
    <source>
        <dbReference type="Pfam" id="PF01370"/>
    </source>
</evidence>
<evidence type="ECO:0000313" key="4">
    <source>
        <dbReference type="EMBL" id="MBD2869961.1"/>
    </source>
</evidence>
<dbReference type="Pfam" id="PF08338">
    <property type="entry name" value="DUF1731"/>
    <property type="match status" value="1"/>
</dbReference>
<keyword evidence="5" id="KW-1185">Reference proteome</keyword>
<dbReference type="RefSeq" id="WP_190862493.1">
    <property type="nucleotide sequence ID" value="NZ_JACXIY010000017.1"/>
</dbReference>
<feature type="domain" description="NAD-dependent epimerase/dehydratase" evidence="2">
    <location>
        <begin position="5"/>
        <end position="215"/>
    </location>
</feature>
<dbReference type="Gene3D" id="3.40.50.720">
    <property type="entry name" value="NAD(P)-binding Rossmann-like Domain"/>
    <property type="match status" value="1"/>
</dbReference>
<dbReference type="InterPro" id="IPR013549">
    <property type="entry name" value="DUF1731"/>
</dbReference>
<dbReference type="Pfam" id="PF01370">
    <property type="entry name" value="Epimerase"/>
    <property type="match status" value="1"/>
</dbReference>
<dbReference type="AlphaFoldDB" id="A0A927CPM9"/>
<comment type="caution">
    <text evidence="4">The sequence shown here is derived from an EMBL/GenBank/DDBJ whole genome shotgun (WGS) entry which is preliminary data.</text>
</comment>
<dbReference type="InterPro" id="IPR001509">
    <property type="entry name" value="Epimerase_deHydtase"/>
</dbReference>
<sequence length="296" mass="32702">MSKKIVIAGGTGFIGTYLEQGYKALGYEVIVVSRQPGHTGWDEPGKITEALEGAELLVNLAGKSVNCRYHRRNREAIVSSRTETTRILGDSVSACRKPPRLWINASTATIYRHADDRPMTETGGELGTGFSVEVAKAWEKAFFAYALPGTRQVALRLAIVLGDGGVMTPYRHLVRFGLGGAQGSGGQRFSWIHVEDVFRIVRFLEQKDELSGVFNASSPDPVTNREFMRILRHALNRSIGLPAPRWMLEIGALAIRTETELILKSRWVLPERLTSEGYAFAYPGLDTALRAIVRGQ</sequence>
<evidence type="ECO:0000259" key="3">
    <source>
        <dbReference type="Pfam" id="PF08338"/>
    </source>
</evidence>
<dbReference type="Proteomes" id="UP000632125">
    <property type="component" value="Unassembled WGS sequence"/>
</dbReference>
<dbReference type="EMBL" id="JACXIY010000017">
    <property type="protein sequence ID" value="MBD2869961.1"/>
    <property type="molecule type" value="Genomic_DNA"/>
</dbReference>
<name>A0A927CPM9_9BACL</name>
<organism evidence="4 5">
    <name type="scientific">Paenibacillus arenilitoris</name>
    <dbReference type="NCBI Taxonomy" id="2772299"/>
    <lineage>
        <taxon>Bacteria</taxon>
        <taxon>Bacillati</taxon>
        <taxon>Bacillota</taxon>
        <taxon>Bacilli</taxon>
        <taxon>Bacillales</taxon>
        <taxon>Paenibacillaceae</taxon>
        <taxon>Paenibacillus</taxon>
    </lineage>
</organism>
<accession>A0A927CPM9</accession>
<feature type="domain" description="DUF1731" evidence="3">
    <location>
        <begin position="243"/>
        <end position="292"/>
    </location>
</feature>
<dbReference type="PANTHER" id="PTHR11092">
    <property type="entry name" value="SUGAR NUCLEOTIDE EPIMERASE RELATED"/>
    <property type="match status" value="1"/>
</dbReference>
<proteinExistence type="inferred from homology"/>
<comment type="similarity">
    <text evidence="1">Belongs to the NAD(P)-dependent epimerase/dehydratase family. SDR39U1 subfamily.</text>
</comment>
<gene>
    <name evidence="4" type="ORF">IDH41_15325</name>
</gene>
<evidence type="ECO:0000313" key="5">
    <source>
        <dbReference type="Proteomes" id="UP000632125"/>
    </source>
</evidence>
<reference evidence="4" key="1">
    <citation type="submission" date="2020-09" db="EMBL/GenBank/DDBJ databases">
        <title>A novel bacterium of genus Paenibacillus, isolated from South China Sea.</title>
        <authorList>
            <person name="Huang H."/>
            <person name="Mo K."/>
            <person name="Hu Y."/>
        </authorList>
    </citation>
    <scope>NUCLEOTIDE SEQUENCE</scope>
    <source>
        <strain evidence="4">IB182493</strain>
    </source>
</reference>